<evidence type="ECO:0000256" key="1">
    <source>
        <dbReference type="ARBA" id="ARBA00004651"/>
    </source>
</evidence>
<feature type="transmembrane region" description="Helical" evidence="8">
    <location>
        <begin position="118"/>
        <end position="140"/>
    </location>
</feature>
<keyword evidence="11" id="KW-1185">Reference proteome</keyword>
<comment type="caution">
    <text evidence="8">Lacks conserved residue(s) required for the propagation of feature annotation.</text>
</comment>
<evidence type="ECO:0000256" key="2">
    <source>
        <dbReference type="ARBA" id="ARBA00007651"/>
    </source>
</evidence>
<evidence type="ECO:0000313" key="11">
    <source>
        <dbReference type="Proteomes" id="UP000467841"/>
    </source>
</evidence>
<evidence type="ECO:0000256" key="6">
    <source>
        <dbReference type="ARBA" id="ARBA00022989"/>
    </source>
</evidence>
<name>A0A6D2KKT3_9BRAS</name>
<dbReference type="EMBL" id="CACVBM020001385">
    <property type="protein sequence ID" value="CAA7048278.1"/>
    <property type="molecule type" value="Genomic_DNA"/>
</dbReference>
<keyword evidence="5 8" id="KW-0812">Transmembrane</keyword>
<keyword evidence="6 8" id="KW-1133">Transmembrane helix</keyword>
<feature type="transmembrane region" description="Helical" evidence="8">
    <location>
        <begin position="79"/>
        <end position="98"/>
    </location>
</feature>
<protein>
    <recommendedName>
        <fullName evidence="8">CASP-like protein</fullName>
    </recommendedName>
</protein>
<dbReference type="Proteomes" id="UP000467841">
    <property type="component" value="Unassembled WGS sequence"/>
</dbReference>
<evidence type="ECO:0000256" key="5">
    <source>
        <dbReference type="ARBA" id="ARBA00022692"/>
    </source>
</evidence>
<organism evidence="10 11">
    <name type="scientific">Microthlaspi erraticum</name>
    <dbReference type="NCBI Taxonomy" id="1685480"/>
    <lineage>
        <taxon>Eukaryota</taxon>
        <taxon>Viridiplantae</taxon>
        <taxon>Streptophyta</taxon>
        <taxon>Embryophyta</taxon>
        <taxon>Tracheophyta</taxon>
        <taxon>Spermatophyta</taxon>
        <taxon>Magnoliopsida</taxon>
        <taxon>eudicotyledons</taxon>
        <taxon>Gunneridae</taxon>
        <taxon>Pentapetalae</taxon>
        <taxon>rosids</taxon>
        <taxon>malvids</taxon>
        <taxon>Brassicales</taxon>
        <taxon>Brassicaceae</taxon>
        <taxon>Coluteocarpeae</taxon>
        <taxon>Microthlaspi</taxon>
    </lineage>
</organism>
<accession>A0A6D2KKT3</accession>
<feature type="transmembrane region" description="Helical" evidence="8">
    <location>
        <begin position="45"/>
        <end position="67"/>
    </location>
</feature>
<dbReference type="InterPro" id="IPR045009">
    <property type="entry name" value="CASPL-5"/>
</dbReference>
<dbReference type="Pfam" id="PF04535">
    <property type="entry name" value="CASP_dom"/>
    <property type="match status" value="2"/>
</dbReference>
<evidence type="ECO:0000256" key="3">
    <source>
        <dbReference type="ARBA" id="ARBA00011489"/>
    </source>
</evidence>
<sequence length="225" mass="24394">MVEVPGSVGTSASISLRLGQTLFAFGALLFMTIGVRFYQFTAFCYLVTIMSLAIPWNLTLAMVDIYCVLLKQPIQKPRILLAISIGDWVLSVLALASASSAAGVVSPINSLYKQTCSYLVTIMSLAIPWNLTLAMVDIYCVLLKQPIQKPRILLAISIGDWVLSVLALASASSAAGVVDLLRSDESSCPPTICNRYQFAATLAFLTWFLSLSSSLFNLWLLPSLT</sequence>
<dbReference type="PANTHER" id="PTHR32021:SF32">
    <property type="entry name" value="CASP-LIKE PROTEIN 5C3"/>
    <property type="match status" value="1"/>
</dbReference>
<evidence type="ECO:0000256" key="8">
    <source>
        <dbReference type="RuleBase" id="RU361233"/>
    </source>
</evidence>
<evidence type="ECO:0000256" key="7">
    <source>
        <dbReference type="ARBA" id="ARBA00023136"/>
    </source>
</evidence>
<dbReference type="InterPro" id="IPR006702">
    <property type="entry name" value="CASP_dom"/>
</dbReference>
<feature type="domain" description="Casparian strip membrane protein" evidence="9">
    <location>
        <begin position="8"/>
        <end position="106"/>
    </location>
</feature>
<gene>
    <name evidence="10" type="ORF">MERR_LOCUS35513</name>
</gene>
<proteinExistence type="inferred from homology"/>
<comment type="caution">
    <text evidence="10">The sequence shown here is derived from an EMBL/GenBank/DDBJ whole genome shotgun (WGS) entry which is preliminary data.</text>
</comment>
<keyword evidence="7 8" id="KW-0472">Membrane</keyword>
<evidence type="ECO:0000313" key="10">
    <source>
        <dbReference type="EMBL" id="CAA7048278.1"/>
    </source>
</evidence>
<feature type="transmembrane region" description="Helical" evidence="8">
    <location>
        <begin position="21"/>
        <end position="39"/>
    </location>
</feature>
<dbReference type="AlphaFoldDB" id="A0A6D2KKT3"/>
<comment type="subunit">
    <text evidence="3 8">Homodimer and heterodimers.</text>
</comment>
<dbReference type="OrthoDB" id="1881155at2759"/>
<keyword evidence="4 8" id="KW-1003">Cell membrane</keyword>
<feature type="domain" description="Casparian strip membrane protein" evidence="9">
    <location>
        <begin position="117"/>
        <end position="209"/>
    </location>
</feature>
<reference evidence="10" key="1">
    <citation type="submission" date="2020-01" db="EMBL/GenBank/DDBJ databases">
        <authorList>
            <person name="Mishra B."/>
        </authorList>
    </citation>
    <scope>NUCLEOTIDE SEQUENCE [LARGE SCALE GENOMIC DNA]</scope>
</reference>
<comment type="subcellular location">
    <subcellularLocation>
        <location evidence="1 8">Cell membrane</location>
        <topology evidence="1 8">Multi-pass membrane protein</topology>
    </subcellularLocation>
</comment>
<dbReference type="PANTHER" id="PTHR32021">
    <property type="entry name" value="CASP-LIKE PROTEIN 5B3"/>
    <property type="match status" value="1"/>
</dbReference>
<dbReference type="GO" id="GO:0005886">
    <property type="term" value="C:plasma membrane"/>
    <property type="evidence" value="ECO:0007669"/>
    <property type="project" value="UniProtKB-SubCell"/>
</dbReference>
<comment type="similarity">
    <text evidence="2 8">Belongs to the Casparian strip membrane proteins (CASP) family.</text>
</comment>
<feature type="transmembrane region" description="Helical" evidence="8">
    <location>
        <begin position="152"/>
        <end position="178"/>
    </location>
</feature>
<feature type="transmembrane region" description="Helical" evidence="8">
    <location>
        <begin position="198"/>
        <end position="221"/>
    </location>
</feature>
<evidence type="ECO:0000256" key="4">
    <source>
        <dbReference type="ARBA" id="ARBA00022475"/>
    </source>
</evidence>
<evidence type="ECO:0000259" key="9">
    <source>
        <dbReference type="Pfam" id="PF04535"/>
    </source>
</evidence>